<dbReference type="AlphaFoldDB" id="X1VJ40"/>
<protein>
    <submittedName>
        <fullName evidence="1">Uncharacterized protein</fullName>
    </submittedName>
</protein>
<evidence type="ECO:0000313" key="1">
    <source>
        <dbReference type="EMBL" id="GAJ18817.1"/>
    </source>
</evidence>
<accession>X1VJ40</accession>
<sequence length="101" mass="12341">PDFICSDGKRYEVKFLYNDKVIFYSTQIKNLKPNDIILVFDRDKFKAKFLWKEREKSFIKIKIVEKEVLTKELNVLKTKLNKKTINEVIKYLIEFYKKNKR</sequence>
<name>X1VJ40_9ZZZZ</name>
<reference evidence="1" key="1">
    <citation type="journal article" date="2014" name="Front. Microbiol.">
        <title>High frequency of phylogenetically diverse reductive dehalogenase-homologous genes in deep subseafloor sedimentary metagenomes.</title>
        <authorList>
            <person name="Kawai M."/>
            <person name="Futagami T."/>
            <person name="Toyoda A."/>
            <person name="Takaki Y."/>
            <person name="Nishi S."/>
            <person name="Hori S."/>
            <person name="Arai W."/>
            <person name="Tsubouchi T."/>
            <person name="Morono Y."/>
            <person name="Uchiyama I."/>
            <person name="Ito T."/>
            <person name="Fujiyama A."/>
            <person name="Inagaki F."/>
            <person name="Takami H."/>
        </authorList>
    </citation>
    <scope>NUCLEOTIDE SEQUENCE</scope>
    <source>
        <strain evidence="1">Expedition CK06-06</strain>
    </source>
</reference>
<proteinExistence type="predicted"/>
<gene>
    <name evidence="1" type="ORF">S12H4_56713</name>
</gene>
<organism evidence="1">
    <name type="scientific">marine sediment metagenome</name>
    <dbReference type="NCBI Taxonomy" id="412755"/>
    <lineage>
        <taxon>unclassified sequences</taxon>
        <taxon>metagenomes</taxon>
        <taxon>ecological metagenomes</taxon>
    </lineage>
</organism>
<dbReference type="EMBL" id="BARW01036559">
    <property type="protein sequence ID" value="GAJ18817.1"/>
    <property type="molecule type" value="Genomic_DNA"/>
</dbReference>
<feature type="non-terminal residue" evidence="1">
    <location>
        <position position="1"/>
    </location>
</feature>
<comment type="caution">
    <text evidence="1">The sequence shown here is derived from an EMBL/GenBank/DDBJ whole genome shotgun (WGS) entry which is preliminary data.</text>
</comment>